<dbReference type="AlphaFoldDB" id="A0A164FXS8"/>
<dbReference type="Pfam" id="PF03221">
    <property type="entry name" value="HTH_Tnp_Tc5"/>
    <property type="match status" value="1"/>
</dbReference>
<dbReference type="InterPro" id="IPR006600">
    <property type="entry name" value="HTH_CenpB_DNA-bd_dom"/>
</dbReference>
<dbReference type="InterPro" id="IPR009057">
    <property type="entry name" value="Homeodomain-like_sf"/>
</dbReference>
<comment type="caution">
    <text evidence="4">The sequence shown here is derived from an EMBL/GenBank/DDBJ whole genome shotgun (WGS) entry which is preliminary data.</text>
</comment>
<dbReference type="PANTHER" id="PTHR19303:SF73">
    <property type="entry name" value="PROTEIN PDC2"/>
    <property type="match status" value="1"/>
</dbReference>
<dbReference type="InterPro" id="IPR050863">
    <property type="entry name" value="CenT-Element_Derived"/>
</dbReference>
<feature type="non-terminal residue" evidence="4">
    <location>
        <position position="1"/>
    </location>
</feature>
<dbReference type="GO" id="GO:0005634">
    <property type="term" value="C:nucleus"/>
    <property type="evidence" value="ECO:0007669"/>
    <property type="project" value="UniProtKB-SubCell"/>
</dbReference>
<gene>
    <name evidence="4" type="ORF">APZ42_006375</name>
</gene>
<evidence type="ECO:0000256" key="2">
    <source>
        <dbReference type="ARBA" id="ARBA00023125"/>
    </source>
</evidence>
<evidence type="ECO:0000313" key="5">
    <source>
        <dbReference type="Proteomes" id="UP000076858"/>
    </source>
</evidence>
<dbReference type="OrthoDB" id="6376047at2759"/>
<dbReference type="InterPro" id="IPR004875">
    <property type="entry name" value="DDE_SF_endonuclease_dom"/>
</dbReference>
<comment type="subcellular location">
    <subcellularLocation>
        <location evidence="1">Nucleus</location>
    </subcellularLocation>
</comment>
<evidence type="ECO:0000256" key="1">
    <source>
        <dbReference type="ARBA" id="ARBA00004123"/>
    </source>
</evidence>
<keyword evidence="2" id="KW-0238">DNA-binding</keyword>
<feature type="non-terminal residue" evidence="4">
    <location>
        <position position="277"/>
    </location>
</feature>
<dbReference type="PROSITE" id="PS51253">
    <property type="entry name" value="HTH_CENPB"/>
    <property type="match status" value="1"/>
</dbReference>
<keyword evidence="5" id="KW-1185">Reference proteome</keyword>
<dbReference type="GO" id="GO:0003677">
    <property type="term" value="F:DNA binding"/>
    <property type="evidence" value="ECO:0007669"/>
    <property type="project" value="UniProtKB-KW"/>
</dbReference>
<name>A0A164FXS8_9CRUS</name>
<accession>A0A164FXS8</accession>
<evidence type="ECO:0000259" key="3">
    <source>
        <dbReference type="PROSITE" id="PS51253"/>
    </source>
</evidence>
<protein>
    <recommendedName>
        <fullName evidence="3">HTH CENPB-type domain-containing protein</fullName>
    </recommendedName>
</protein>
<dbReference type="Pfam" id="PF03184">
    <property type="entry name" value="DDE_1"/>
    <property type="match status" value="1"/>
</dbReference>
<reference evidence="4 5" key="1">
    <citation type="submission" date="2016-03" db="EMBL/GenBank/DDBJ databases">
        <title>EvidentialGene: Evidence-directed Construction of Genes on Genomes.</title>
        <authorList>
            <person name="Gilbert D.G."/>
            <person name="Choi J.-H."/>
            <person name="Mockaitis K."/>
            <person name="Colbourne J."/>
            <person name="Pfrender M."/>
        </authorList>
    </citation>
    <scope>NUCLEOTIDE SEQUENCE [LARGE SCALE GENOMIC DNA]</scope>
    <source>
        <strain evidence="4 5">Xinb3</strain>
        <tissue evidence="4">Complete organism</tissue>
    </source>
</reference>
<dbReference type="STRING" id="35525.A0A164FXS8"/>
<proteinExistence type="predicted"/>
<dbReference type="SUPFAM" id="SSF46689">
    <property type="entry name" value="Homeodomain-like"/>
    <property type="match status" value="1"/>
</dbReference>
<evidence type="ECO:0000313" key="4">
    <source>
        <dbReference type="EMBL" id="KZR98277.1"/>
    </source>
</evidence>
<dbReference type="Proteomes" id="UP000076858">
    <property type="component" value="Unassembled WGS sequence"/>
</dbReference>
<organism evidence="4 5">
    <name type="scientific">Daphnia magna</name>
    <dbReference type="NCBI Taxonomy" id="35525"/>
    <lineage>
        <taxon>Eukaryota</taxon>
        <taxon>Metazoa</taxon>
        <taxon>Ecdysozoa</taxon>
        <taxon>Arthropoda</taxon>
        <taxon>Crustacea</taxon>
        <taxon>Branchiopoda</taxon>
        <taxon>Diplostraca</taxon>
        <taxon>Cladocera</taxon>
        <taxon>Anomopoda</taxon>
        <taxon>Daphniidae</taxon>
        <taxon>Daphnia</taxon>
    </lineage>
</organism>
<dbReference type="PANTHER" id="PTHR19303">
    <property type="entry name" value="TRANSPOSON"/>
    <property type="match status" value="1"/>
</dbReference>
<dbReference type="EMBL" id="LRGB01017665">
    <property type="protein sequence ID" value="KZR98277.1"/>
    <property type="molecule type" value="Genomic_DNA"/>
</dbReference>
<feature type="domain" description="HTH CENPB-type" evidence="3">
    <location>
        <begin position="23"/>
        <end position="99"/>
    </location>
</feature>
<sequence length="277" mass="31578">HRISVNKENIKEFSSRKVFKPSKQRMSNDSRYPELDAAVLNWFNAMRNPTSRCKPLSLSRAHIQARASHEAKNRGILNFKASDGWFRNWRKRCSIGPSVRLFGEAGDVNLTELEPLIKAIRDKLVCYRASHVFNMDETGLFFRALPTRTYVSSEEGCRKSIRGTKALRAKDRLTLVLCVNATGCCKIDPLLVGSSKHPHCFRDQPSPIPYVSQKNAWVDRDVYKGWWNNVFLPSVRKFTNEPVALLMDNCSGHDPTCLDPNGQVEIIFFPPNCTSVY</sequence>
<dbReference type="Gene3D" id="1.10.10.60">
    <property type="entry name" value="Homeodomain-like"/>
    <property type="match status" value="1"/>
</dbReference>
<dbReference type="SMART" id="SM00674">
    <property type="entry name" value="CENPB"/>
    <property type="match status" value="1"/>
</dbReference>